<feature type="active site" description="Proton donor" evidence="6">
    <location>
        <position position="330"/>
    </location>
</feature>
<evidence type="ECO:0000256" key="1">
    <source>
        <dbReference type="ARBA" id="ARBA00001913"/>
    </source>
</evidence>
<dbReference type="GO" id="GO:0036503">
    <property type="term" value="P:ERAD pathway"/>
    <property type="evidence" value="ECO:0007669"/>
    <property type="project" value="UniProtKB-ARBA"/>
</dbReference>
<keyword evidence="5 8" id="KW-1015">Disulfide bond</keyword>
<dbReference type="PANTHER" id="PTHR11742">
    <property type="entry name" value="MANNOSYL-OLIGOSACCHARIDE ALPHA-1,2-MANNOSIDASE-RELATED"/>
    <property type="match status" value="1"/>
</dbReference>
<dbReference type="AlphaFoldDB" id="A0A4U0TQ16"/>
<feature type="disulfide bond" evidence="8">
    <location>
        <begin position="402"/>
        <end position="431"/>
    </location>
</feature>
<comment type="cofactor">
    <cofactor evidence="1 7">
        <name>Ca(2+)</name>
        <dbReference type="ChEBI" id="CHEBI:29108"/>
    </cofactor>
</comment>
<protein>
    <recommendedName>
        <fullName evidence="9">alpha-1,2-Mannosidase</fullName>
        <ecNumber evidence="9">3.2.1.-</ecNumber>
    </recommendedName>
</protein>
<evidence type="ECO:0000256" key="3">
    <source>
        <dbReference type="ARBA" id="ARBA00007658"/>
    </source>
</evidence>
<evidence type="ECO:0000256" key="2">
    <source>
        <dbReference type="ARBA" id="ARBA00004922"/>
    </source>
</evidence>
<dbReference type="GO" id="GO:0004571">
    <property type="term" value="F:mannosyl-oligosaccharide 1,2-alpha-mannosidase activity"/>
    <property type="evidence" value="ECO:0007669"/>
    <property type="project" value="InterPro"/>
</dbReference>
<dbReference type="SUPFAM" id="SSF48225">
    <property type="entry name" value="Seven-hairpin glycosidases"/>
    <property type="match status" value="1"/>
</dbReference>
<evidence type="ECO:0000256" key="4">
    <source>
        <dbReference type="ARBA" id="ARBA00022801"/>
    </source>
</evidence>
<evidence type="ECO:0000313" key="12">
    <source>
        <dbReference type="Proteomes" id="UP000308549"/>
    </source>
</evidence>
<keyword evidence="9" id="KW-0326">Glycosidase</keyword>
<feature type="active site" description="Proton donor" evidence="6">
    <location>
        <position position="195"/>
    </location>
</feature>
<evidence type="ECO:0000313" key="11">
    <source>
        <dbReference type="EMBL" id="TKA24150.1"/>
    </source>
</evidence>
<dbReference type="EC" id="3.2.1.-" evidence="9"/>
<dbReference type="GO" id="GO:0005509">
    <property type="term" value="F:calcium ion binding"/>
    <property type="evidence" value="ECO:0007669"/>
    <property type="project" value="InterPro"/>
</dbReference>
<feature type="compositionally biased region" description="Polar residues" evidence="10">
    <location>
        <begin position="40"/>
        <end position="54"/>
    </location>
</feature>
<organism evidence="11 12">
    <name type="scientific">Salinomyces thailandicus</name>
    <dbReference type="NCBI Taxonomy" id="706561"/>
    <lineage>
        <taxon>Eukaryota</taxon>
        <taxon>Fungi</taxon>
        <taxon>Dikarya</taxon>
        <taxon>Ascomycota</taxon>
        <taxon>Pezizomycotina</taxon>
        <taxon>Dothideomycetes</taxon>
        <taxon>Dothideomycetidae</taxon>
        <taxon>Mycosphaerellales</taxon>
        <taxon>Teratosphaeriaceae</taxon>
        <taxon>Salinomyces</taxon>
    </lineage>
</organism>
<evidence type="ECO:0000256" key="7">
    <source>
        <dbReference type="PIRSR" id="PIRSR601382-2"/>
    </source>
</evidence>
<keyword evidence="4 9" id="KW-0378">Hydrolase</keyword>
<proteinExistence type="inferred from homology"/>
<keyword evidence="7" id="KW-0106">Calcium</keyword>
<gene>
    <name evidence="11" type="ORF">B0A50_06890</name>
</gene>
<dbReference type="FunFam" id="1.50.10.10:FF:000037">
    <property type="entry name" value="alpha-1,2-Mannosidase"/>
    <property type="match status" value="1"/>
</dbReference>
<dbReference type="Proteomes" id="UP000308549">
    <property type="component" value="Unassembled WGS sequence"/>
</dbReference>
<dbReference type="InterPro" id="IPR036026">
    <property type="entry name" value="Seven-hairpin_glycosidases"/>
</dbReference>
<keyword evidence="7" id="KW-0479">Metal-binding</keyword>
<feature type="binding site" evidence="7">
    <location>
        <position position="601"/>
    </location>
    <ligand>
        <name>Ca(2+)</name>
        <dbReference type="ChEBI" id="CHEBI:29108"/>
    </ligand>
</feature>
<dbReference type="GO" id="GO:0005783">
    <property type="term" value="C:endoplasmic reticulum"/>
    <property type="evidence" value="ECO:0007669"/>
    <property type="project" value="TreeGrafter"/>
</dbReference>
<dbReference type="GO" id="GO:0005975">
    <property type="term" value="P:carbohydrate metabolic process"/>
    <property type="evidence" value="ECO:0007669"/>
    <property type="project" value="InterPro"/>
</dbReference>
<accession>A0A4U0TQ16</accession>
<evidence type="ECO:0000256" key="9">
    <source>
        <dbReference type="RuleBase" id="RU361193"/>
    </source>
</evidence>
<comment type="pathway">
    <text evidence="2">Protein modification; protein glycosylation.</text>
</comment>
<evidence type="ECO:0000256" key="6">
    <source>
        <dbReference type="PIRSR" id="PIRSR601382-1"/>
    </source>
</evidence>
<name>A0A4U0TQ16_9PEZI</name>
<dbReference type="InterPro" id="IPR050749">
    <property type="entry name" value="Glycosyl_Hydrolase_47"/>
</dbReference>
<dbReference type="OrthoDB" id="8118055at2759"/>
<evidence type="ECO:0000256" key="5">
    <source>
        <dbReference type="ARBA" id="ARBA00023157"/>
    </source>
</evidence>
<dbReference type="UniPathway" id="UPA00378"/>
<sequence>MFSLRRWMTYLGLAACILLMVSYFRKDIVNEARTRYSQYVPSAATPPSGQSQSPTAPPTDSKGGRFSWASIPVRNKVKDPSPVPAGKPKTLPRVQHKFPTESPAHASERKDRQAAVKRTFERSWKAYKQHAWGHDELAPVSGGVRDGFGGWGASLVDNLDNLWIMGLKSEFEEAVAAAVDIDLSTATTESINVFETTIRHLGGFLSAYDMSGDQRLLDKAMEFGEMLIRAFDTPNKLPITRWKPQEYLQKPQEADPVVLVAEIGSLEMEFTRLSIVTGDPKYYDATARIMRLFDATQSRTHLPGMWPVTVNARDADFTEDTFFTLSAMSDSLYEYFPKMHALLGGLEPMYKKLYDGSMATAIKYNLWRPMVPDDADILMSGHVRASTQHKARLDPQGQHLVCFAGGMFALGGKLFEQPEHVEIGKKLTDGCIWTYKNMPLGIMPEVFNMMPCESRTSCHWNETLWRQTVKERNGGGGDSESALDSLIASERLQKGFTQITDRRYILRPEAIESVFLLYRMTGEQKYQDAAWDMFTAITNASETRLANAAMSDITFSREQLKQGNTQMDSMESFWMAETLKYFYLVFSEPEVVNLDEWVFNTEAHPFKRLLPVS</sequence>
<dbReference type="Pfam" id="PF01532">
    <property type="entry name" value="Glyco_hydro_47"/>
    <property type="match status" value="1"/>
</dbReference>
<dbReference type="InterPro" id="IPR001382">
    <property type="entry name" value="Glyco_hydro_47"/>
</dbReference>
<comment type="similarity">
    <text evidence="3 9">Belongs to the glycosyl hydrolase 47 family.</text>
</comment>
<dbReference type="InterPro" id="IPR012341">
    <property type="entry name" value="6hp_glycosidase-like_sf"/>
</dbReference>
<feature type="region of interest" description="Disordered" evidence="10">
    <location>
        <begin position="40"/>
        <end position="113"/>
    </location>
</feature>
<evidence type="ECO:0000256" key="10">
    <source>
        <dbReference type="SAM" id="MobiDB-lite"/>
    </source>
</evidence>
<feature type="active site" description="Proton donor" evidence="6">
    <location>
        <position position="445"/>
    </location>
</feature>
<dbReference type="PRINTS" id="PR00747">
    <property type="entry name" value="GLYHDRLASE47"/>
</dbReference>
<dbReference type="EMBL" id="NAJL01000047">
    <property type="protein sequence ID" value="TKA24150.1"/>
    <property type="molecule type" value="Genomic_DNA"/>
</dbReference>
<feature type="active site" evidence="6">
    <location>
        <position position="509"/>
    </location>
</feature>
<reference evidence="11 12" key="1">
    <citation type="submission" date="2017-03" db="EMBL/GenBank/DDBJ databases">
        <title>Genomes of endolithic fungi from Antarctica.</title>
        <authorList>
            <person name="Coleine C."/>
            <person name="Masonjones S."/>
            <person name="Stajich J.E."/>
        </authorList>
    </citation>
    <scope>NUCLEOTIDE SEQUENCE [LARGE SCALE GENOMIC DNA]</scope>
    <source>
        <strain evidence="11 12">CCFEE 6315</strain>
    </source>
</reference>
<dbReference type="PANTHER" id="PTHR11742:SF89">
    <property type="entry name" value="ALPHA-1,2-MANNOSIDASE"/>
    <property type="match status" value="1"/>
</dbReference>
<dbReference type="Gene3D" id="1.50.10.10">
    <property type="match status" value="1"/>
</dbReference>
<keyword evidence="12" id="KW-1185">Reference proteome</keyword>
<evidence type="ECO:0000256" key="8">
    <source>
        <dbReference type="PIRSR" id="PIRSR601382-3"/>
    </source>
</evidence>
<dbReference type="GO" id="GO:0016020">
    <property type="term" value="C:membrane"/>
    <property type="evidence" value="ECO:0007669"/>
    <property type="project" value="InterPro"/>
</dbReference>
<comment type="caution">
    <text evidence="11">The sequence shown here is derived from an EMBL/GenBank/DDBJ whole genome shotgun (WGS) entry which is preliminary data.</text>
</comment>